<dbReference type="PROSITE" id="PS00615">
    <property type="entry name" value="C_TYPE_LECTIN_1"/>
    <property type="match status" value="1"/>
</dbReference>
<reference evidence="4 5" key="1">
    <citation type="submission" date="2020-10" db="EMBL/GenBank/DDBJ databases">
        <title>Pygocentrus nattereri (red-bellied piranha) genome, fPygNat1, primary haplotype.</title>
        <authorList>
            <person name="Myers G."/>
            <person name="Meyer A."/>
            <person name="Karagic N."/>
            <person name="Pippel M."/>
            <person name="Winkler S."/>
            <person name="Tracey A."/>
            <person name="Wood J."/>
            <person name="Formenti G."/>
            <person name="Howe K."/>
            <person name="Fedrigo O."/>
            <person name="Jarvis E.D."/>
        </authorList>
    </citation>
    <scope>NUCLEOTIDE SEQUENCE [LARGE SCALE GENOMIC DNA]</scope>
</reference>
<keyword evidence="1" id="KW-0430">Lectin</keyword>
<dbReference type="CDD" id="cd03590">
    <property type="entry name" value="CLECT_DC-SIGN_like"/>
    <property type="match status" value="1"/>
</dbReference>
<dbReference type="STRING" id="42514.ENSPNAP00000034201"/>
<dbReference type="Proteomes" id="UP001501920">
    <property type="component" value="Chromosome 22"/>
</dbReference>
<dbReference type="InterPro" id="IPR001304">
    <property type="entry name" value="C-type_lectin-like"/>
</dbReference>
<dbReference type="AlphaFoldDB" id="A0A3B4EG57"/>
<feature type="domain" description="C-type lectin" evidence="3">
    <location>
        <begin position="39"/>
        <end position="157"/>
    </location>
</feature>
<evidence type="ECO:0000313" key="5">
    <source>
        <dbReference type="Proteomes" id="UP001501920"/>
    </source>
</evidence>
<dbReference type="InterPro" id="IPR018378">
    <property type="entry name" value="C-type_lectin_CS"/>
</dbReference>
<dbReference type="SMART" id="SM00034">
    <property type="entry name" value="CLECT"/>
    <property type="match status" value="1"/>
</dbReference>
<name>A0A3B4EG57_PYGNA</name>
<dbReference type="PROSITE" id="PS50041">
    <property type="entry name" value="C_TYPE_LECTIN_2"/>
    <property type="match status" value="1"/>
</dbReference>
<keyword evidence="2" id="KW-1015">Disulfide bond</keyword>
<dbReference type="SUPFAM" id="SSF56436">
    <property type="entry name" value="C-type lectin-like"/>
    <property type="match status" value="1"/>
</dbReference>
<dbReference type="InterPro" id="IPR016187">
    <property type="entry name" value="CTDL_fold"/>
</dbReference>
<keyword evidence="5" id="KW-1185">Reference proteome</keyword>
<dbReference type="OMA" id="YWICKKS"/>
<accession>A0A3B4EG57</accession>
<dbReference type="Gene3D" id="3.10.100.10">
    <property type="entry name" value="Mannose-Binding Protein A, subunit A"/>
    <property type="match status" value="1"/>
</dbReference>
<evidence type="ECO:0000256" key="1">
    <source>
        <dbReference type="ARBA" id="ARBA00022734"/>
    </source>
</evidence>
<evidence type="ECO:0000256" key="2">
    <source>
        <dbReference type="ARBA" id="ARBA00023157"/>
    </source>
</evidence>
<dbReference type="PANTHER" id="PTHR22803">
    <property type="entry name" value="MANNOSE, PHOSPHOLIPASE, LECTIN RECEPTOR RELATED"/>
    <property type="match status" value="1"/>
</dbReference>
<evidence type="ECO:0000259" key="3">
    <source>
        <dbReference type="PROSITE" id="PS50041"/>
    </source>
</evidence>
<sequence>MHAPQIKHSAGHTSTQTCVCVYMCVQFIAKAVQEGWKFFKNSLYYISTVKTNWHESRQDCRGRGADLVIINSREEQETITRMLGSNQAWIGLTDTEREGEWTWVDGSTNSDPVGFRYWLEGEPNNQGDEDCGEILGPVEKKLWNDRPCSYKQRWICEKIVLQ</sequence>
<evidence type="ECO:0000313" key="4">
    <source>
        <dbReference type="Ensembl" id="ENSPNAP00000034201.2"/>
    </source>
</evidence>
<dbReference type="InterPro" id="IPR016186">
    <property type="entry name" value="C-type_lectin-like/link_sf"/>
</dbReference>
<proteinExistence type="predicted"/>
<dbReference type="Pfam" id="PF00059">
    <property type="entry name" value="Lectin_C"/>
    <property type="match status" value="1"/>
</dbReference>
<dbReference type="InterPro" id="IPR050111">
    <property type="entry name" value="C-type_lectin/snaclec_domain"/>
</dbReference>
<organism evidence="4 5">
    <name type="scientific">Pygocentrus nattereri</name>
    <name type="common">Red-bellied piranha</name>
    <dbReference type="NCBI Taxonomy" id="42514"/>
    <lineage>
        <taxon>Eukaryota</taxon>
        <taxon>Metazoa</taxon>
        <taxon>Chordata</taxon>
        <taxon>Craniata</taxon>
        <taxon>Vertebrata</taxon>
        <taxon>Euteleostomi</taxon>
        <taxon>Actinopterygii</taxon>
        <taxon>Neopterygii</taxon>
        <taxon>Teleostei</taxon>
        <taxon>Ostariophysi</taxon>
        <taxon>Characiformes</taxon>
        <taxon>Characoidei</taxon>
        <taxon>Pygocentrus</taxon>
    </lineage>
</organism>
<reference evidence="4" key="2">
    <citation type="submission" date="2025-08" db="UniProtKB">
        <authorList>
            <consortium name="Ensembl"/>
        </authorList>
    </citation>
    <scope>IDENTIFICATION</scope>
</reference>
<dbReference type="GO" id="GO:0030246">
    <property type="term" value="F:carbohydrate binding"/>
    <property type="evidence" value="ECO:0007669"/>
    <property type="project" value="UniProtKB-KW"/>
</dbReference>
<dbReference type="GeneTree" id="ENSGT01020000230338"/>
<dbReference type="InterPro" id="IPR033989">
    <property type="entry name" value="CD209-like_CTLD"/>
</dbReference>
<dbReference type="Ensembl" id="ENSPNAT00000025785.2">
    <property type="protein sequence ID" value="ENSPNAP00000034201.2"/>
    <property type="gene ID" value="ENSPNAG00000023311.2"/>
</dbReference>
<reference evidence="4" key="3">
    <citation type="submission" date="2025-09" db="UniProtKB">
        <authorList>
            <consortium name="Ensembl"/>
        </authorList>
    </citation>
    <scope>IDENTIFICATION</scope>
</reference>
<protein>
    <recommendedName>
        <fullName evidence="3">C-type lectin domain-containing protein</fullName>
    </recommendedName>
</protein>